<dbReference type="PANTHER" id="PTHR11002">
    <property type="entry name" value="CARBONIC ANHYDRASE"/>
    <property type="match status" value="1"/>
</dbReference>
<reference evidence="2 3" key="1">
    <citation type="submission" date="2024-03" db="EMBL/GenBank/DDBJ databases">
        <title>Novel species of the genus Variovorax.</title>
        <authorList>
            <person name="Liu Q."/>
            <person name="Xin Y.-H."/>
        </authorList>
    </citation>
    <scope>NUCLEOTIDE SEQUENCE [LARGE SCALE GENOMIC DNA]</scope>
    <source>
        <strain evidence="2 3">KACC 18899</strain>
    </source>
</reference>
<accession>A0ABU8VFB1</accession>
<comment type="similarity">
    <text evidence="1">Belongs to the beta-class carbonic anhydrase family.</text>
</comment>
<dbReference type="PANTHER" id="PTHR11002:SF79">
    <property type="entry name" value="CARBONIC ANHYDRASE 2"/>
    <property type="match status" value="1"/>
</dbReference>
<proteinExistence type="inferred from homology"/>
<dbReference type="RefSeq" id="WP_340357589.1">
    <property type="nucleotide sequence ID" value="NZ_JBBKZU010000006.1"/>
</dbReference>
<dbReference type="CDD" id="cd03378">
    <property type="entry name" value="beta_CA_cladeC"/>
    <property type="match status" value="1"/>
</dbReference>
<evidence type="ECO:0000313" key="2">
    <source>
        <dbReference type="EMBL" id="MEJ8812322.1"/>
    </source>
</evidence>
<dbReference type="PROSITE" id="PS51318">
    <property type="entry name" value="TAT"/>
    <property type="match status" value="1"/>
</dbReference>
<evidence type="ECO:0000256" key="1">
    <source>
        <dbReference type="ARBA" id="ARBA00006217"/>
    </source>
</evidence>
<gene>
    <name evidence="2" type="ORF">WKW77_14655</name>
</gene>
<dbReference type="Proteomes" id="UP001365846">
    <property type="component" value="Unassembled WGS sequence"/>
</dbReference>
<keyword evidence="3" id="KW-1185">Reference proteome</keyword>
<sequence length="250" mass="26095">MRANTPCCSGNPIVPPGRRTWLKATCSGTALVMAGIGLRTESAEAASLSKTQRDALTPDKVIEMMKRGNQRFRAGKSQAHDFLAQKRSSAAGQYPAAVILSCIDSRAPAEIVLDMGIGDTFNARIAGNIANKDLMGSLEFACAAAGAKVVLVMGHTACGAIRGAIDNVQLGNLTGLLDVIKPAVAATTYEGDRSSKNAAFVDAVAKTNVQLTIDALRSGSPILADLEKKGQIKIVGSMYDLSNGRVTFLG</sequence>
<dbReference type="InterPro" id="IPR001765">
    <property type="entry name" value="Carbonic_anhydrase"/>
</dbReference>
<dbReference type="InterPro" id="IPR006311">
    <property type="entry name" value="TAT_signal"/>
</dbReference>
<dbReference type="InterPro" id="IPR036874">
    <property type="entry name" value="Carbonic_anhydrase_sf"/>
</dbReference>
<organism evidence="2 3">
    <name type="scientific">Variovorax ureilyticus</name>
    <dbReference type="NCBI Taxonomy" id="1836198"/>
    <lineage>
        <taxon>Bacteria</taxon>
        <taxon>Pseudomonadati</taxon>
        <taxon>Pseudomonadota</taxon>
        <taxon>Betaproteobacteria</taxon>
        <taxon>Burkholderiales</taxon>
        <taxon>Comamonadaceae</taxon>
        <taxon>Variovorax</taxon>
    </lineage>
</organism>
<dbReference type="NCBIfam" id="NF011765">
    <property type="entry name" value="PRK15219.1"/>
    <property type="match status" value="1"/>
</dbReference>
<dbReference type="Pfam" id="PF00484">
    <property type="entry name" value="Pro_CA"/>
    <property type="match status" value="1"/>
</dbReference>
<comment type="caution">
    <text evidence="2">The sequence shown here is derived from an EMBL/GenBank/DDBJ whole genome shotgun (WGS) entry which is preliminary data.</text>
</comment>
<dbReference type="SUPFAM" id="SSF53056">
    <property type="entry name" value="beta-carbonic anhydrase, cab"/>
    <property type="match status" value="1"/>
</dbReference>
<dbReference type="EMBL" id="JBBKZU010000006">
    <property type="protein sequence ID" value="MEJ8812322.1"/>
    <property type="molecule type" value="Genomic_DNA"/>
</dbReference>
<name>A0ABU8VFB1_9BURK</name>
<dbReference type="SMART" id="SM00947">
    <property type="entry name" value="Pro_CA"/>
    <property type="match status" value="1"/>
</dbReference>
<dbReference type="Gene3D" id="3.40.1050.10">
    <property type="entry name" value="Carbonic anhydrase"/>
    <property type="match status" value="1"/>
</dbReference>
<protein>
    <submittedName>
        <fullName evidence="2">Carbonic anhydrase family protein</fullName>
    </submittedName>
</protein>
<evidence type="ECO:0000313" key="3">
    <source>
        <dbReference type="Proteomes" id="UP001365846"/>
    </source>
</evidence>